<name>A0A084W4Z5_ANOSI</name>
<keyword evidence="4" id="KW-1185">Reference proteome</keyword>
<dbReference type="EMBL" id="KE525302">
    <property type="protein sequence ID" value="KFB45289.1"/>
    <property type="molecule type" value="Genomic_DNA"/>
</dbReference>
<evidence type="ECO:0000256" key="1">
    <source>
        <dbReference type="SAM" id="MobiDB-lite"/>
    </source>
</evidence>
<gene>
    <name evidence="2" type="ORF">ZHAS_00013232</name>
</gene>
<dbReference type="EMBL" id="ATLV01020430">
    <property type="status" value="NOT_ANNOTATED_CDS"/>
    <property type="molecule type" value="Genomic_DNA"/>
</dbReference>
<feature type="compositionally biased region" description="Polar residues" evidence="1">
    <location>
        <begin position="54"/>
        <end position="66"/>
    </location>
</feature>
<sequence>MFQLFLSNFSDYPFPRRARCSRGVDPMTTATTKCGQIVPLSGPVPVGISSPETFVPASSSSRTSKTPWLVEKFPHKTGADPSTENARGGLGEGERETWPEKKTNYMQRKAYFSPLAASMLLM</sequence>
<evidence type="ECO:0000313" key="3">
    <source>
        <dbReference type="EnsemblMetazoa" id="ASIC013232-PA"/>
    </source>
</evidence>
<dbReference type="VEuPathDB" id="VectorBase:ASIC013232"/>
<dbReference type="AlphaFoldDB" id="A0A084W4Z5"/>
<dbReference type="EnsemblMetazoa" id="ASIC013232-RA">
    <property type="protein sequence ID" value="ASIC013232-PA"/>
    <property type="gene ID" value="ASIC013232"/>
</dbReference>
<reference evidence="2 4" key="1">
    <citation type="journal article" date="2014" name="BMC Genomics">
        <title>Genome sequence of Anopheles sinensis provides insight into genetics basis of mosquito competence for malaria parasites.</title>
        <authorList>
            <person name="Zhou D."/>
            <person name="Zhang D."/>
            <person name="Ding G."/>
            <person name="Shi L."/>
            <person name="Hou Q."/>
            <person name="Ye Y."/>
            <person name="Xu Y."/>
            <person name="Zhou H."/>
            <person name="Xiong C."/>
            <person name="Li S."/>
            <person name="Yu J."/>
            <person name="Hong S."/>
            <person name="Yu X."/>
            <person name="Zou P."/>
            <person name="Chen C."/>
            <person name="Chang X."/>
            <person name="Wang W."/>
            <person name="Lv Y."/>
            <person name="Sun Y."/>
            <person name="Ma L."/>
            <person name="Shen B."/>
            <person name="Zhu C."/>
        </authorList>
    </citation>
    <scope>NUCLEOTIDE SEQUENCE [LARGE SCALE GENOMIC DNA]</scope>
</reference>
<organism evidence="2">
    <name type="scientific">Anopheles sinensis</name>
    <name type="common">Mosquito</name>
    <dbReference type="NCBI Taxonomy" id="74873"/>
    <lineage>
        <taxon>Eukaryota</taxon>
        <taxon>Metazoa</taxon>
        <taxon>Ecdysozoa</taxon>
        <taxon>Arthropoda</taxon>
        <taxon>Hexapoda</taxon>
        <taxon>Insecta</taxon>
        <taxon>Pterygota</taxon>
        <taxon>Neoptera</taxon>
        <taxon>Endopterygota</taxon>
        <taxon>Diptera</taxon>
        <taxon>Nematocera</taxon>
        <taxon>Culicoidea</taxon>
        <taxon>Culicidae</taxon>
        <taxon>Anophelinae</taxon>
        <taxon>Anopheles</taxon>
    </lineage>
</organism>
<evidence type="ECO:0000313" key="2">
    <source>
        <dbReference type="EMBL" id="KFB45289.1"/>
    </source>
</evidence>
<dbReference type="Proteomes" id="UP000030765">
    <property type="component" value="Unassembled WGS sequence"/>
</dbReference>
<feature type="region of interest" description="Disordered" evidence="1">
    <location>
        <begin position="54"/>
        <end position="101"/>
    </location>
</feature>
<reference evidence="3" key="2">
    <citation type="submission" date="2020-05" db="UniProtKB">
        <authorList>
            <consortium name="EnsemblMetazoa"/>
        </authorList>
    </citation>
    <scope>IDENTIFICATION</scope>
</reference>
<protein>
    <submittedName>
        <fullName evidence="2 3">Uncharacterized protein</fullName>
    </submittedName>
</protein>
<evidence type="ECO:0000313" key="4">
    <source>
        <dbReference type="Proteomes" id="UP000030765"/>
    </source>
</evidence>
<feature type="compositionally biased region" description="Basic and acidic residues" evidence="1">
    <location>
        <begin position="92"/>
        <end position="101"/>
    </location>
</feature>
<accession>A0A084W4Z5</accession>
<proteinExistence type="predicted"/>